<evidence type="ECO:0000313" key="2">
    <source>
        <dbReference type="Proteomes" id="UP000185003"/>
    </source>
</evidence>
<protein>
    <submittedName>
        <fullName evidence="1">Uncharacterized protein</fullName>
    </submittedName>
</protein>
<proteinExistence type="predicted"/>
<dbReference type="OrthoDB" id="672834at2"/>
<gene>
    <name evidence="1" type="ORF">SAMN04488055_5437</name>
</gene>
<keyword evidence="2" id="KW-1185">Reference proteome</keyword>
<dbReference type="EMBL" id="FSRA01000002">
    <property type="protein sequence ID" value="SIO53558.1"/>
    <property type="molecule type" value="Genomic_DNA"/>
</dbReference>
<name>A0A1N6KAI3_9BACT</name>
<dbReference type="Proteomes" id="UP000185003">
    <property type="component" value="Unassembled WGS sequence"/>
</dbReference>
<organism evidence="1 2">
    <name type="scientific">Chitinophaga niabensis</name>
    <dbReference type="NCBI Taxonomy" id="536979"/>
    <lineage>
        <taxon>Bacteria</taxon>
        <taxon>Pseudomonadati</taxon>
        <taxon>Bacteroidota</taxon>
        <taxon>Chitinophagia</taxon>
        <taxon>Chitinophagales</taxon>
        <taxon>Chitinophagaceae</taxon>
        <taxon>Chitinophaga</taxon>
    </lineage>
</organism>
<dbReference type="AlphaFoldDB" id="A0A1N6KAI3"/>
<dbReference type="RefSeq" id="WP_074242663.1">
    <property type="nucleotide sequence ID" value="NZ_FSRA01000002.1"/>
</dbReference>
<reference evidence="1 2" key="1">
    <citation type="submission" date="2016-11" db="EMBL/GenBank/DDBJ databases">
        <authorList>
            <person name="Jaros S."/>
            <person name="Januszkiewicz K."/>
            <person name="Wedrychowicz H."/>
        </authorList>
    </citation>
    <scope>NUCLEOTIDE SEQUENCE [LARGE SCALE GENOMIC DNA]</scope>
    <source>
        <strain evidence="1 2">DSM 24787</strain>
    </source>
</reference>
<accession>A0A1N6KAI3</accession>
<sequence>MAKVPSPKLSYLGFLYYQFLDLSLSFRERVCTECGWSEATFYRKAKSKKGLSKADKERIMNIFQLLLDKVISNIKDYSGNDL</sequence>
<evidence type="ECO:0000313" key="1">
    <source>
        <dbReference type="EMBL" id="SIO53558.1"/>
    </source>
</evidence>